<dbReference type="SUPFAM" id="SSF140931">
    <property type="entry name" value="Fic-like"/>
    <property type="match status" value="1"/>
</dbReference>
<gene>
    <name evidence="4" type="ORF">BOX37_29235</name>
</gene>
<dbReference type="OrthoDB" id="9813719at2"/>
<feature type="active site" evidence="1">
    <location>
        <position position="223"/>
    </location>
</feature>
<dbReference type="EMBL" id="CP018082">
    <property type="protein sequence ID" value="APE37343.1"/>
    <property type="molecule type" value="Genomic_DNA"/>
</dbReference>
<dbReference type="Gene3D" id="1.10.3290.10">
    <property type="entry name" value="Fido-like domain"/>
    <property type="match status" value="1"/>
</dbReference>
<proteinExistence type="predicted"/>
<evidence type="ECO:0000256" key="1">
    <source>
        <dbReference type="PIRSR" id="PIRSR640198-1"/>
    </source>
</evidence>
<keyword evidence="5" id="KW-1185">Reference proteome</keyword>
<name>A0A1J0VZI7_9NOCA</name>
<evidence type="ECO:0000259" key="3">
    <source>
        <dbReference type="PROSITE" id="PS51459"/>
    </source>
</evidence>
<dbReference type="PANTHER" id="PTHR13504">
    <property type="entry name" value="FIDO DOMAIN-CONTAINING PROTEIN DDB_G0283145"/>
    <property type="match status" value="1"/>
</dbReference>
<dbReference type="KEGG" id="nsl:BOX37_29235"/>
<dbReference type="Pfam" id="PF02661">
    <property type="entry name" value="Fic"/>
    <property type="match status" value="1"/>
</dbReference>
<reference evidence="4" key="1">
    <citation type="submission" date="2016-11" db="EMBL/GenBank/DDBJ databases">
        <authorList>
            <person name="Jaros S."/>
            <person name="Januszkiewicz K."/>
            <person name="Wedrychowicz H."/>
        </authorList>
    </citation>
    <scope>NUCLEOTIDE SEQUENCE [LARGE SCALE GENOMIC DNA]</scope>
    <source>
        <strain evidence="4">Y48</strain>
    </source>
</reference>
<feature type="binding site" evidence="2">
    <location>
        <begin position="227"/>
        <end position="234"/>
    </location>
    <ligand>
        <name>ATP</name>
        <dbReference type="ChEBI" id="CHEBI:30616"/>
    </ligand>
</feature>
<dbReference type="GO" id="GO:0005524">
    <property type="term" value="F:ATP binding"/>
    <property type="evidence" value="ECO:0007669"/>
    <property type="project" value="UniProtKB-KW"/>
</dbReference>
<dbReference type="RefSeq" id="WP_071930513.1">
    <property type="nucleotide sequence ID" value="NZ_CP018082.1"/>
</dbReference>
<accession>A0A1J0VZI7</accession>
<protein>
    <submittedName>
        <fullName evidence="4">Cell filamentation protein Fic</fullName>
    </submittedName>
</protein>
<evidence type="ECO:0000313" key="5">
    <source>
        <dbReference type="Proteomes" id="UP000183810"/>
    </source>
</evidence>
<dbReference type="PROSITE" id="PS51459">
    <property type="entry name" value="FIDO"/>
    <property type="match status" value="1"/>
</dbReference>
<keyword evidence="2" id="KW-0067">ATP-binding</keyword>
<feature type="domain" description="Fido" evidence="3">
    <location>
        <begin position="140"/>
        <end position="286"/>
    </location>
</feature>
<organism evidence="4 5">
    <name type="scientific">Nocardia mangyaensis</name>
    <dbReference type="NCBI Taxonomy" id="2213200"/>
    <lineage>
        <taxon>Bacteria</taxon>
        <taxon>Bacillati</taxon>
        <taxon>Actinomycetota</taxon>
        <taxon>Actinomycetes</taxon>
        <taxon>Mycobacteriales</taxon>
        <taxon>Nocardiaceae</taxon>
        <taxon>Nocardia</taxon>
    </lineage>
</organism>
<dbReference type="Proteomes" id="UP000183810">
    <property type="component" value="Chromosome"/>
</dbReference>
<dbReference type="AlphaFoldDB" id="A0A1J0VZI7"/>
<evidence type="ECO:0000256" key="2">
    <source>
        <dbReference type="PIRSR" id="PIRSR640198-2"/>
    </source>
</evidence>
<dbReference type="InterPro" id="IPR003812">
    <property type="entry name" value="Fido"/>
</dbReference>
<evidence type="ECO:0000313" key="4">
    <source>
        <dbReference type="EMBL" id="APE37343.1"/>
    </source>
</evidence>
<dbReference type="InterPro" id="IPR036597">
    <property type="entry name" value="Fido-like_dom_sf"/>
</dbReference>
<keyword evidence="2" id="KW-0547">Nucleotide-binding</keyword>
<sequence>MSSDAAWPPATWESHDWIPTIPAELLSRRVRERHRGAYLSAIAPAIADQAVQLPTDVLAVADAATFEIARFDTMVGADLTPFGAILLRTESASSSQIEHLTSGAKAIALAEIGGSDQRNAVEIVGNVRAMQTAMNLDGDIDERLLLDMHAALMVHDPEAAGRWRSEQVWIGGDTVGPHGAAFVAPHHTRVRGSIDDLLGFIRREDIPVLAHTAIAHAQFETIHPFVDGNGRTGRALMHAMLRAKGVTEQATVPIAAGLLTRVDDYFSALTAYRAGDPAPIVHQVAEATFTALSNARMLVEDIHTIRDRWESVIRTRRGSTPWRLIDIALRQPVFDASAAAAAVGITDSNAVRAIGALVEVGILTEFTGLRRNRLWQAREVLDALDDFARRAGKRTHRR</sequence>
<dbReference type="PANTHER" id="PTHR13504:SF38">
    <property type="entry name" value="FIDO DOMAIN-CONTAINING PROTEIN"/>
    <property type="match status" value="1"/>
</dbReference>
<dbReference type="InterPro" id="IPR040198">
    <property type="entry name" value="Fido_containing"/>
</dbReference>